<dbReference type="InterPro" id="IPR014729">
    <property type="entry name" value="Rossmann-like_a/b/a_fold"/>
</dbReference>
<dbReference type="SMART" id="SM00893">
    <property type="entry name" value="ETF"/>
    <property type="match status" value="1"/>
</dbReference>
<reference evidence="12 13" key="1">
    <citation type="submission" date="2016-08" db="EMBL/GenBank/DDBJ databases">
        <title>Draft genome sequence of allopolyploid Zygosaccharomyces rouxii.</title>
        <authorList>
            <person name="Watanabe J."/>
            <person name="Uehara K."/>
            <person name="Mogi Y."/>
            <person name="Tsukioka Y."/>
        </authorList>
    </citation>
    <scope>NUCLEOTIDE SEQUENCE [LARGE SCALE GENOMIC DNA]</scope>
    <source>
        <strain evidence="12 13">NBRC 110957</strain>
    </source>
</reference>
<evidence type="ECO:0000313" key="13">
    <source>
        <dbReference type="Proteomes" id="UP000187013"/>
    </source>
</evidence>
<dbReference type="Gene3D" id="3.40.50.620">
    <property type="entry name" value="HUPs"/>
    <property type="match status" value="1"/>
</dbReference>
<dbReference type="PROSITE" id="PS00696">
    <property type="entry name" value="ETF_ALPHA"/>
    <property type="match status" value="1"/>
</dbReference>
<evidence type="ECO:0000313" key="12">
    <source>
        <dbReference type="EMBL" id="GAV54882.1"/>
    </source>
</evidence>
<dbReference type="GO" id="GO:0009055">
    <property type="term" value="F:electron transfer activity"/>
    <property type="evidence" value="ECO:0007669"/>
    <property type="project" value="InterPro"/>
</dbReference>
<comment type="similarity">
    <text evidence="2 9">Belongs to the ETF alpha-subunit/FixB family.</text>
</comment>
<dbReference type="InterPro" id="IPR014730">
    <property type="entry name" value="ETF_a/b_N"/>
</dbReference>
<dbReference type="InterPro" id="IPR001308">
    <property type="entry name" value="ETF_a/FixB"/>
</dbReference>
<dbReference type="Proteomes" id="UP000187013">
    <property type="component" value="Unassembled WGS sequence"/>
</dbReference>
<dbReference type="GO" id="GO:0050660">
    <property type="term" value="F:flavin adenine dinucleotide binding"/>
    <property type="evidence" value="ECO:0007669"/>
    <property type="project" value="InterPro"/>
</dbReference>
<evidence type="ECO:0000256" key="6">
    <source>
        <dbReference type="ARBA" id="ARBA00022827"/>
    </source>
</evidence>
<keyword evidence="5 9" id="KW-0285">Flavoprotein</keyword>
<feature type="binding site" evidence="10">
    <location>
        <position position="232"/>
    </location>
    <ligand>
        <name>FAD</name>
        <dbReference type="ChEBI" id="CHEBI:57692"/>
    </ligand>
</feature>
<dbReference type="InterPro" id="IPR029035">
    <property type="entry name" value="DHS-like_NAD/FAD-binding_dom"/>
</dbReference>
<organism evidence="12 13">
    <name type="scientific">Zygosaccharomyces rouxii</name>
    <dbReference type="NCBI Taxonomy" id="4956"/>
    <lineage>
        <taxon>Eukaryota</taxon>
        <taxon>Fungi</taxon>
        <taxon>Dikarya</taxon>
        <taxon>Ascomycota</taxon>
        <taxon>Saccharomycotina</taxon>
        <taxon>Saccharomycetes</taxon>
        <taxon>Saccharomycetales</taxon>
        <taxon>Saccharomycetaceae</taxon>
        <taxon>Zygosaccharomyces</taxon>
    </lineage>
</organism>
<dbReference type="InterPro" id="IPR033947">
    <property type="entry name" value="ETF_alpha_N"/>
</dbReference>
<keyword evidence="6 9" id="KW-0274">FAD</keyword>
<dbReference type="EMBL" id="BDGX01000045">
    <property type="protein sequence ID" value="GAV54882.1"/>
    <property type="molecule type" value="Genomic_DNA"/>
</dbReference>
<dbReference type="InterPro" id="IPR014731">
    <property type="entry name" value="ETF_asu_C"/>
</dbReference>
<comment type="subunit">
    <text evidence="3 9">Heterodimer of an alpha and a beta subunit.</text>
</comment>
<comment type="caution">
    <text evidence="12">The sequence shown here is derived from an EMBL/GenBank/DDBJ whole genome shotgun (WGS) entry which is preliminary data.</text>
</comment>
<evidence type="ECO:0000256" key="4">
    <source>
        <dbReference type="ARBA" id="ARBA00022448"/>
    </source>
</evidence>
<keyword evidence="7 9" id="KW-0249">Electron transport</keyword>
<dbReference type="Gene3D" id="3.40.50.1220">
    <property type="entry name" value="TPP-binding domain"/>
    <property type="match status" value="1"/>
</dbReference>
<feature type="binding site" evidence="10">
    <location>
        <begin position="289"/>
        <end position="296"/>
    </location>
    <ligand>
        <name>FAD</name>
        <dbReference type="ChEBI" id="CHEBI:57692"/>
    </ligand>
</feature>
<name>A0A1Q3AGV0_ZYGRO</name>
<dbReference type="InterPro" id="IPR018206">
    <property type="entry name" value="ETF_asu_C_CS"/>
</dbReference>
<feature type="binding site" evidence="10">
    <location>
        <position position="310"/>
    </location>
    <ligand>
        <name>FAD</name>
        <dbReference type="ChEBI" id="CHEBI:57692"/>
    </ligand>
</feature>
<keyword evidence="9" id="KW-0496">Mitochondrion</keyword>
<protein>
    <recommendedName>
        <fullName evidence="9">Probable electron transfer flavoprotein subunit alpha</fullName>
    </recommendedName>
</protein>
<dbReference type="Pfam" id="PF01012">
    <property type="entry name" value="ETF"/>
    <property type="match status" value="1"/>
</dbReference>
<dbReference type="Pfam" id="PF00766">
    <property type="entry name" value="ETF_alpha"/>
    <property type="match status" value="1"/>
</dbReference>
<dbReference type="GO" id="GO:0005759">
    <property type="term" value="C:mitochondrial matrix"/>
    <property type="evidence" value="ECO:0007669"/>
    <property type="project" value="UniProtKB-SubCell"/>
</dbReference>
<dbReference type="OrthoDB" id="1715808at2759"/>
<evidence type="ECO:0000256" key="10">
    <source>
        <dbReference type="PIRSR" id="PIRSR000089-1"/>
    </source>
</evidence>
<dbReference type="PANTHER" id="PTHR43153:SF1">
    <property type="entry name" value="ELECTRON TRANSFER FLAVOPROTEIN SUBUNIT ALPHA, MITOCHONDRIAL"/>
    <property type="match status" value="1"/>
</dbReference>
<evidence type="ECO:0000256" key="1">
    <source>
        <dbReference type="ARBA" id="ARBA00004305"/>
    </source>
</evidence>
<evidence type="ECO:0000256" key="5">
    <source>
        <dbReference type="ARBA" id="ARBA00022630"/>
    </source>
</evidence>
<evidence type="ECO:0000256" key="8">
    <source>
        <dbReference type="ARBA" id="ARBA00025416"/>
    </source>
</evidence>
<evidence type="ECO:0000256" key="3">
    <source>
        <dbReference type="ARBA" id="ARBA00011355"/>
    </source>
</evidence>
<feature type="domain" description="Electron transfer flavoprotein alpha/beta-subunit N-terminal" evidence="11">
    <location>
        <begin position="24"/>
        <end position="206"/>
    </location>
</feature>
<evidence type="ECO:0000256" key="7">
    <source>
        <dbReference type="ARBA" id="ARBA00022982"/>
    </source>
</evidence>
<comment type="subcellular location">
    <subcellularLocation>
        <location evidence="1 9">Mitochondrion matrix</location>
    </subcellularLocation>
</comment>
<feature type="binding site" evidence="10">
    <location>
        <begin position="258"/>
        <end position="259"/>
    </location>
    <ligand>
        <name>FAD</name>
        <dbReference type="ChEBI" id="CHEBI:57692"/>
    </ligand>
</feature>
<dbReference type="CDD" id="cd01715">
    <property type="entry name" value="ETF_alpha"/>
    <property type="match status" value="1"/>
</dbReference>
<dbReference type="PIRSF" id="PIRSF000089">
    <property type="entry name" value="Electra_flavoP_a"/>
    <property type="match status" value="1"/>
</dbReference>
<proteinExistence type="inferred from homology"/>
<sequence>MLRTLRFRIPNARLFTKSRRFASTLTFIETSKDGDIVSSSLNSLAAAAQLGNPIHAVILGSHASAAANKLKTSVQCEKLAKILVSNNVGFDHYLPEKVAPVLGQLLQNDEYSHFVTASSTVGKTNLPRLGALLDLQPINDIIKIVDTKTFVRPIYAGNAIATVECSQPKKLISIRASAFEPIAQGSTDSAAVEELQELEAESSIDIKWEGETLIQSERPDLGSASRVVTGGRALKDKENFDKILIPLADALHAGIGATRAAVDNGFCDNSLQVGQTGKVVAPDLYVAVGVSGAIQHLAGMKDSKVIVAINNDPEAPIFKVADYGLEGDVYKIVPELTQKLKEVQN</sequence>
<feature type="binding site" evidence="10">
    <location>
        <begin position="272"/>
        <end position="276"/>
    </location>
    <ligand>
        <name>FAD</name>
        <dbReference type="ChEBI" id="CHEBI:57692"/>
    </ligand>
</feature>
<dbReference type="AlphaFoldDB" id="A0A1Q3AGV0"/>
<gene>
    <name evidence="12" type="ORF">ZYGR_0AS02050</name>
</gene>
<keyword evidence="4 9" id="KW-0813">Transport</keyword>
<comment type="function">
    <text evidence="8 9">The electron transfer flavoprotein serves as a specific electron acceptor for several dehydrogenases, including five acyl-CoA dehydrogenases, glutaryl-CoA and sarcosine dehydrogenase. It transfers the electrons to the main mitochondrial respiratory chain via ETF-ubiquinone oxidoreductase (ETF dehydrogenase).</text>
</comment>
<evidence type="ECO:0000256" key="2">
    <source>
        <dbReference type="ARBA" id="ARBA00005817"/>
    </source>
</evidence>
<evidence type="ECO:0000256" key="9">
    <source>
        <dbReference type="PIRNR" id="PIRNR000089"/>
    </source>
</evidence>
<accession>A0A1Q3AGV0</accession>
<comment type="cofactor">
    <cofactor evidence="9 10">
        <name>FAD</name>
        <dbReference type="ChEBI" id="CHEBI:57692"/>
    </cofactor>
    <text evidence="9 10">Binds 1 FAD per dimer.</text>
</comment>
<dbReference type="SUPFAM" id="SSF52402">
    <property type="entry name" value="Adenine nucleotide alpha hydrolases-like"/>
    <property type="match status" value="1"/>
</dbReference>
<dbReference type="GO" id="GO:0033539">
    <property type="term" value="P:fatty acid beta-oxidation using acyl-CoA dehydrogenase"/>
    <property type="evidence" value="ECO:0007669"/>
    <property type="project" value="TreeGrafter"/>
</dbReference>
<dbReference type="FunFam" id="3.40.50.1220:FF:000001">
    <property type="entry name" value="Electron transfer flavoprotein, alpha subunit"/>
    <property type="match status" value="1"/>
</dbReference>
<evidence type="ECO:0000259" key="11">
    <source>
        <dbReference type="SMART" id="SM00893"/>
    </source>
</evidence>
<dbReference type="PANTHER" id="PTHR43153">
    <property type="entry name" value="ELECTRON TRANSFER FLAVOPROTEIN ALPHA"/>
    <property type="match status" value="1"/>
</dbReference>
<dbReference type="SUPFAM" id="SSF52467">
    <property type="entry name" value="DHS-like NAD/FAD-binding domain"/>
    <property type="match status" value="1"/>
</dbReference>